<dbReference type="HOGENOM" id="CLU_222822_0_0_1"/>
<dbReference type="Proteomes" id="UP000011087">
    <property type="component" value="Unassembled WGS sequence"/>
</dbReference>
<reference evidence="4" key="2">
    <citation type="submission" date="2012-11" db="EMBL/GenBank/DDBJ databases">
        <authorList>
            <person name="Kuo A."/>
            <person name="Curtis B.A."/>
            <person name="Tanifuji G."/>
            <person name="Burki F."/>
            <person name="Gruber A."/>
            <person name="Irimia M."/>
            <person name="Maruyama S."/>
            <person name="Arias M.C."/>
            <person name="Ball S.G."/>
            <person name="Gile G.H."/>
            <person name="Hirakawa Y."/>
            <person name="Hopkins J.F."/>
            <person name="Rensing S.A."/>
            <person name="Schmutz J."/>
            <person name="Symeonidi A."/>
            <person name="Elias M."/>
            <person name="Eveleigh R.J."/>
            <person name="Herman E.K."/>
            <person name="Klute M.J."/>
            <person name="Nakayama T."/>
            <person name="Obornik M."/>
            <person name="Reyes-Prieto A."/>
            <person name="Armbrust E.V."/>
            <person name="Aves S.J."/>
            <person name="Beiko R.G."/>
            <person name="Coutinho P."/>
            <person name="Dacks J.B."/>
            <person name="Durnford D.G."/>
            <person name="Fast N.M."/>
            <person name="Green B.R."/>
            <person name="Grisdale C."/>
            <person name="Hempe F."/>
            <person name="Henrissat B."/>
            <person name="Hoppner M.P."/>
            <person name="Ishida K.-I."/>
            <person name="Kim E."/>
            <person name="Koreny L."/>
            <person name="Kroth P.G."/>
            <person name="Liu Y."/>
            <person name="Malik S.-B."/>
            <person name="Maier U.G."/>
            <person name="McRose D."/>
            <person name="Mock T."/>
            <person name="Neilson J.A."/>
            <person name="Onodera N.T."/>
            <person name="Poole A.M."/>
            <person name="Pritham E.J."/>
            <person name="Richards T.A."/>
            <person name="Rocap G."/>
            <person name="Roy S.W."/>
            <person name="Sarai C."/>
            <person name="Schaack S."/>
            <person name="Shirato S."/>
            <person name="Slamovits C.H."/>
            <person name="Spencer D.F."/>
            <person name="Suzuki S."/>
            <person name="Worden A.Z."/>
            <person name="Zauner S."/>
            <person name="Barry K."/>
            <person name="Bell C."/>
            <person name="Bharti A.K."/>
            <person name="Crow J.A."/>
            <person name="Grimwood J."/>
            <person name="Kramer R."/>
            <person name="Lindquist E."/>
            <person name="Lucas S."/>
            <person name="Salamov A."/>
            <person name="McFadden G.I."/>
            <person name="Lane C.E."/>
            <person name="Keeling P.J."/>
            <person name="Gray M.W."/>
            <person name="Grigoriev I.V."/>
            <person name="Archibald J.M."/>
        </authorList>
    </citation>
    <scope>NUCLEOTIDE SEQUENCE</scope>
    <source>
        <strain evidence="4">CCMP2712</strain>
    </source>
</reference>
<feature type="signal peptide" evidence="1">
    <location>
        <begin position="1"/>
        <end position="22"/>
    </location>
</feature>
<dbReference type="EMBL" id="JH992972">
    <property type="protein sequence ID" value="EKX52491.1"/>
    <property type="molecule type" value="Genomic_DNA"/>
</dbReference>
<protein>
    <submittedName>
        <fullName evidence="2 3">Uncharacterized protein</fullName>
    </submittedName>
</protein>
<feature type="chain" id="PRO_5008771958" evidence="1">
    <location>
        <begin position="23"/>
        <end position="7482"/>
    </location>
</feature>
<evidence type="ECO:0000256" key="1">
    <source>
        <dbReference type="SAM" id="SignalP"/>
    </source>
</evidence>
<dbReference type="RefSeq" id="XP_005839471.1">
    <property type="nucleotide sequence ID" value="XM_005839414.1"/>
</dbReference>
<name>L1JV85_GUITC</name>
<sequence length="7482" mass="805635">MYSFKNVRALLLFMGIAEVVNAQQLLVTPQSVTVGESFAVSLGGLPAGPEFVYATISQKLSNASSRIVQLRRNDSSSYTATVTTVRRSELQILPSNTVAVLPGEPLEIYFEANSSCTLSTPVHVYDLPNFIVPHQILLGSVLQVKLQDGNAQQYQTVNATLKICILDSCNNITNVVLYQQLPGTFLSAIQTHSDALHTTISTHNDQFTLSMPCQDLKSAAAYSLLLMYSPVSTNVVGTLNASVRIYCRPSIVLDPPALPLLSDEMKGEFAGNLSTSLGLSRLVENSILGIEVHDLIAFSYTSEVSSLEQVVYVPVLSNATIKLWKASSTSPFGPFFASPNASFYKMLEIRDSDRNLDPSAIENISSSIHHDAATISLVLFETGESTGVFTTKLSNDISSSANLSISYLDVQDDGQTRDITIFASKDIEAQIEMIPNHNILPSSPISITVVDNDIYEELDISSDFWSQVDHFGPTVWIQQGTNSFGQKMEIATSSSYEKLLSISSLPYSWSDAFISFSYIDYSPPLLCQKLLRIYTPGSLSLPSSTVLHNHSISVSVMDLDANFDPFFQDEISVQLQFESALLSTVKLLETGLDAGSFTGALDLESAYQAVLQRNLSTSGTPISFLVSYPDMTTQGWRYLNASLEFGHQGSMTTSTSKVGAGISSLVVFVVDADLNRDPVMSESYVGLLNLTSSDGSITLNLTEDGLDSSSFSAQVSVGQRGSGSAMLEFPILTGVQSYPFTLEYFDQTAGASAVRKVIDTQRTGILNVVQTDSDAGKCEIGRSIMITVSDKDLDVSDGIDSCLVLVHVSSPAFDQNVTLTETAATSGVFTASILTADAAAAVQGSTYRVLQGETISFTYFDKNPLTSISSSCIMGYPGWLSVAPSTLLYTVPNITLIVQDPSPAVLSNLQITYKLDSGPVNTPTLYEANKSLSLYGASVVFAQANLVPKPGSRLVVTYTNPTGIPRRQIIKEFVFGSDCSSSSGACPQIIPSFLFDRNPYCAESLQYAGTCGPSFSCSVPAICGTFQTGSTGVTSASLPAGSSLVIIVNDTDRNLNNLVIDTVNVTVQSAESSLSIPMLDKAVNPYCTNFTLCSSVVVRAGKERAEVVMLSETAPSSAVFTGVLLTHDSPVVDDQQDGVIHVLAGDVLNVTYLDAPSSSDAAGKLRFSTISVVQSGSISRILTPKVAKSGTNLSIQLLDLDLVSVQSVDVRLYVLGTAGVMRYGNQTVVLINDGLKTGSFVGSVMLKEETSRQLSSFCSNINSLMAPGDPSAIYFCPANSQADAELVVSAGDEVFIEYVDRSPATSYNNLLNCMLPSLTRSLSRVAMEVVKIVESFTAVLVVDPVYPYEEQDVDVRVEDQDLNLNDQQVDEASAHVDSSSFSDRIVVKLVETGLSTGVFTATVGYDQVLSHSLQTATGHTISVTYMDVSPFNHVIVRTVQYFPRVKIVLQHVQFAGRMMIQVFDQQYLRLLQDSRNVTKPFVTLSYLNRSEQVLLTADHTSPPSLTAFFDLYQIGGSQTLPVGSNLTVEYNSSMPQPVVFSNSTSVAASAQSVFFISPPSPRLGDKVSIRLFGLDVLEDSVSVSVSSPLSNCTILLRRSQQEPQYFAGTLLLRDTGMATCIYPQGSTVELLVEAGRNFTLNYQDSAPYQSVSFVQTVQRELQPVFSARPRGFKEKLRLEGFLDVGVEYFSAPAAASNGSIPVQISILRKGVQTFTSDVSLARNCSGGCLTFSGQVKIIDELRDCAAQFTPNSNVIPARAGDLLQLVHNTGYDSLFQSFHVYSSNVGNVALSGSSDCFLYQSEEICAFDVGTTLTISVWDPDLNEHPSQTEQASAVVSAAPDESLYQVILTESSQDSSTFTGTFQTIAAESVTNISRVPGGENLVVVTPGNVIAAYYQDNSPTFSIRSQFLFRAKINGKFLLYNHILKVGARIHVVLAARNLDRKSSVTENASAMVTNPSTRDVENVTLIETGPSTGIFSGFLQSFESTAMGASQSGSSVELVYLDESGTVIKDFLYARESVPGVLVAPPVADWLQPLEVSVFDSDSDLSPAVDTVKVEVANISNSSAGGRYFLVLQETGNQTGIFTSKISAQGGNEGNAGLRSCSNVDMVVLCKQDSDCLGSTCSDWIIGNVYNDPGLWNPAKGPNNDAEGDAAAALLGNRIFLSLIVDINSVYSSQAQLRANVFVNDDPSAVTIKLVKNASNQTVYTGSFFVLEKVGGDVSTAYAYESIAAVQGDTLLVTMITVPSTSLSVKVADIGKFSIDQRRLRTEGVLRVGVRDLDVVEGSIAVNLTIKTTVAERSLGLNLLRDLTRAGEFSCFLFLGDSSYSAGTLAFPANTFFSGGVSAGDLLTWTYLDRFPPAVTRNSANVMNAFLGQISCSAQMYAGSILSVQLIDYDQNLDATQRYRDILSVKVSSLNANKSTILYLLEDDVNSGQFHGELYSMVEGFTPDPNQNLSQMLMVNDTDTLVLVYDDLAPFMAVQQLVKVLPSQRGNLLLSSSFIGYGPNFTVTVVDMDAFEQFENVVILMQTASATYQYRALRSVSDPGRFLLELSVGRRTIDSMKVSPCENQTAASVIVPPLEDLQAVTFTYRDHAPYELISSSLRSCQTGNLQVFPSAVGIGQPLYIQLNDTDALDAQLLLVKVRNLRTGALKELLLARQDNFSFHGTLNIISTGNSSIEPSFEAELGDIVRVTYEDPCPCQYIFSEATVFIVGSLLLQPKILQAGSSLEITVADADVNSNPLAIDTTLCECTCSENRVLIVTLLETSVNSGVFTSTLNTQGFYECTSVGSSISCQYVDSAPHQEAIESVYVVPSSNATLDVSSRTVGLDGIVQVSLQDFDLKQDVHAPVDVSILAGSTVSFLLTLQLDSTSPGFFTGQFACSSTLMSAGSRLLFRYQDLAPRIEHQQEVDVLQSVVGQISSFPNPVGLNTSMYIAVVDADLNLDALVVDRATVKMTLQQRDYPVTLTETSASSDVFTGNVYIATSQSVASEFPVIDVTGINSFTLSYTDLAPYGVRTVQVQVVQSSLGTLYTSPTYIELGKETLIYLVDKDNMALSTKASISGPAFDASFVQNGILGEVDLVKNDASSYQFVGVITAISTSEYNMMRQNRSLSIGTLKAFIPADYGDVLTLTYADLKPLQTVQLPVSVVTQGLLSLSPLKTDGLLGITVTDRDRDSNMQAVDTINVTLRNVRSNQSRSVSLAETSTSSPTFTGVVYTSTSDSILSTSLIPSIKLGDVVQVTYTDPTPYRVVEQVVKVTQSTPGALTSNCSLRMNLADSLWITVTDADMNSSPFLQENVTVTVMNAHTGEKEHVVLLETSLNSSQGTFTGLLLTKYGDLNSEDNNGVLDIKSGDLIKMVYNEDAPARDLVVDIKVATLGTLSLLPSILSTNETATLILSDFDLNINMTGIDFGSAVLQSSLGSTPVTLTETGVNSSIFTGSMQLVGLTQDSTVTATYQDQYPPATVRADARVAVKGTLFFSPTNILPNSTVSITVVDKDLNVNATAPDFAYVNVSSFCYLQFTAHDGSERCDKDWNSVMLLNNASDRVSLQLKEISDNIGAFTGLLLTQTVDSHADNRLWAPQGSRVEIDYFDAFPLPSVVRKVGTYVNSSGFLYTSDLQINENAALALTLVDSDKDISPGTDYVIVNVIGPSQNSSGARVIEWLSTGDQFTLTETGGNTGTFTGSVQTRSLVPIVADKSFVAAAEPGAYLTAVYEDTAPPNVVSSLRFRVSSAATLTVAPSILPPSADLSVLVTDADLNKDPLAIEVAFVTLDGSFLPSSLVQIKETSLNSNVFTATIKTSKTQVAGSFYAPEGSRLTISYLDSRPLPSRNLSSSVNVSHVGLINLNCASFLSGYCTITVYDQDLNAQPQVAETVTGRVFAYKSGSSEMESVTLTEISVNQQTFTGTIRLKVLDVPDCNCRNCLPCSVADCCATSNDGTLFVAQGSLIQAVYFDASPQQATSASFNIPTNGTISFSSDSYVVGNPFTLIVKDTDLVLSKLTSVSVTLQSLQGTTIKDQEQVTLQYDPASQQFRAAINSVASLDASYSRGNGVIEVSKGYSLIAQYQDASPFMTVTAQPPNALQFRGVLSISPSLLVSINDPLTITLTDPDLDTSQSPDFVSTWTSTSSTAVRLSSCRLLHNYTSSICIESDTHTYLTLKENANTGGVFTGTMEMWHWPQVFTQTGTLFDVPEHGQIIVTYIDQTMVRTVQQRVSISQAASLVVNKELVTIGGTVAITVVDADILVQDPAATRIRVNVSSAHQSLQVYLNQTSASSGHFAGSIRAIAPSLYPYDKVSPFCPHVTQFLGSLQVGDIVSASYKTSFGPNAVRDSLTLTEQTGYFKAMTRFPCQDLAPQVSRVQNAITITVVDADLNDNPFTVQSNLGGRLYAYRDMYLCSPSQFPHCNQSIMADGSSYYFCSSADSTTCTGGAVQELRLTETNYNSSQFTSVLDTTSFSTPSLYRFSYKGPVNHAGGGLAEAYVRMIDQPNVSAFGADRDVQFFSAGENVSITVFDASANTDSCISDVVLVNIRVLNQVDVENVSLLETSHDSSLFTGTISTRIAGLADVVKYNNIVTLTSYSDVLVASYPSAAKETQSTASDAGSLDPTYPILLAGSTLSISLMDKDVTANTLAVSLSTSKDSEQESATLQKCTSCTTAGTFVGYINTVLDASRGRSYDGVLNVLEGDILTVEYQDQRPRKTRMKKIRVATRGKLSLAPALPALNDYLSITLQDSDLDRNPNLADTVLIFVDKVPVSDAITVTLKEIGLSAGIFTGSLLLSDTNTPNALSGCQAGDTVTVTYKDDIPSDTIVQTVTLYTRARLVLSSSAIVRGQTAVITVLDADMNHNADQVDVISNTSEILWVSTDYPLPGDKEYLYATETGVNTGVFTGLVITGTGSLAIPFNGIIEPFVPSYKATVQYYDFAPRANMSVFLTSCTIGNLSSAYQSVAAGTSFTITVVDADRNADPLQKDMVQVLVTSSRYGEGVEHLNLVEVGVSTGNFTGVLNTFRSSTLGLADDGVVNVLEGDTLNIFYNDNCPSLPNLKLCQENLIDINQQTQCTLNESICVGRCYTPHNLSVSVKTAGALLVQGKIDPIVIFETSFGITLIDADYSGSSTFPAVQVSSPYFADTKITLSTVTQQIEFSQTFTLADYIVNLVDQSKVSIAVKYTDPSMGTITRLARKATTGVISLVDSVSTVKIGNPLYLMVADWDANLDADRAETVTVLVSSNVETSSPESVTLLENDLDSGVFTGVLNTTQGTQAKQDQVDFWSVKVLQVRFPLSCAEAATLDVKYQDMRTVDGTQGTITKSIPYTFDSKISISTFLARENDTLTITLLDMKETSQPKLNVSVKVMHNSSASLFSEAVLELTSTSSCSTTYTGSISLCADCSSSAGSLNVGHSHVRKVVASYTSSLNAVNLCSEICDALGACSLRCTASDTVESLATYIAERGTLRTDPFIGRVNNFNIILQDVDADKVPSVRTLSLLLSYYHYGFYQPFCNSTVQLLEVDSVSGTFNALVDVQKILTDPTCKLLPRDRIEVSYDDVIPSGRVSYFVYLYCNAIVTQPSSLNLNSFLDISVQDCDVDTTVNVDTIDVVVRSYDQQQTVMDSKVLTLRETASSSSLQGIFTGSIQLSDAPNASSASHLLFASNQTEVITSTYVDLLTSSPPSNVSRVTRTFICAGIQLNASNEVEGRTIVNEKFSPSGLLNIQIIDKTAKASQVFTPRVVELTLEGAMGTDRELVNVKVSNAAEGTFTGSIVLGSGVPFAHYDHVLGPAQSSDRLLLTSQDECHNVVNLSLHGIQIGQIVAPSFAPVQPGAQLTLEVVDADLNSNVSSSQVWPNLLRVTTLLSGDTVVLDLVENGTNSNVFLSSLVVSDTSCNRSDCLVYSCTGTSRCQLKVEYTDSAYGPVDKLVPIATFAELNWSTGAGQDQDVILAGEQVTIVLLDFDATTTTAVLTLRCRSYAERLQLNPTGQQGNFTIVVDSGGLFRRIVESNGESMDFLDPFNVTRSVKLQQLGILRFEKKPLVWNDVISKKEISVTFYGGTDEANSVFYGAINCSNQTLDSFLIILTVEDVRLSSSSLPRNETRFASDACPQSSDCPHVLPEHVGAGATVTVTVVDSDADTDFEHADTVSVVVQSSRTLEGAEEIVLREMVQVSTNLTGSNGQGVFTGVIATRQNTGYSANNDGVMFVNEGETLSFSYRELSNFRGESLLHVSQKTVGAGGSIGSISFQPRIIMQDGWFCLNVYDNDLIVNNQQTVQVSLSWSTLNVQQAHQVDLVMFNASATDRYHRACFYLKNDLNQTGITFTGNATYSVWNLKVGDIVSATYLDSLPVLSHEIISVVSARGVLAAFPRVGGLDRRINITLTDEDLNTNPLLVENAAVMVTSSWVGEGQESVVLTETGPSSSTFTGFIRIILSGTHSPELCGDPECQEPLANLQVVHVREGDMLTMTYTDMSRLQVLQDASNDVHVNVTIGVTGQAAMSSIRSNGDVGNVLKAQDKLFISVVDPDNAFLHVENFTVVVSTNKDGELEHVNLYPTSPNSAVYTGVLDTCMGDGICSLSSCGKCDPNVQGVTDNGIMTVRPGDQLTVTYSDAMPVGDRTGSIKVAKAGIMSIRPTSEIFPGNNISFLDAELSLLAPVVDDDANTNPNVVETVDVLITSIDVEVKTLKLTENSADSNHFTGILQTCVSCRSQLNSVLVAYGGKLNLHRRRLVTSCIPFAPDASQTLEVSALAQISTSERSIFPNASLEIFMYNPETRLTMNALVLEVTKYPSSDAETEEVTLYQQVVYATVLQILRVNTVILSPANLTGGSGSYINGLMQVNTQSFRITSYNFDTKELVVETNNAGFANGMMVKISNFGVYEGRLQTKLHTGDVSVSGDNILEVEPGQNIIISYYDNSPFKTVQATVKVASVFFLRANLIEQDNLPVLEVVAQNFFVNSPLQANEDFYVTITSSNGKQIEDVKMFPALTVPGQFSSYTQLDPSSVVLSNDGLIQYRRGELFNISYISMDASQSVSISKFIFYPARLEVPAMFALNGSISITVIDADLDVNDMQVDVWPNLTSARVGGVELVLSLRETDTSSGIFTTTLTTAENGTVVLEQQNQLSAIGMPLLSTVVISYKEDNPPRLLSSNSTAHNLGLLSISITTNPQTNATCLLVLLLDRDAEGEAVSVTLTSANFQQLLQLTKSEQPGRFSSLLPISDLRSGTLGQLVITDGGLLHIEYSDSLPSQLVVCSFPAPSPQFISPSPPDASLFKTAELCHVDVPLVASEGSNFTIVFVPSAFWLIPETSSSNWMDVTVLSSLPPQGKLVPGGNIQPMSYGARKLCEGDQCPPSRGCSTSSQISVVSSTFTWTPTRSHRGFELVQCFAMMEVHGATISSQRCFRFLVQLCFTCTVTDDSLNSIATALSIEWQLLWSINPTLRNFDVVPTGQALKIGILYTASGEDTVESLSHKFSMNMSQETSSAFSQVCQRTMLVLLNLR</sequence>
<keyword evidence="1" id="KW-0732">Signal</keyword>
<keyword evidence="4" id="KW-1185">Reference proteome</keyword>
<accession>L1JV85</accession>
<evidence type="ECO:0000313" key="2">
    <source>
        <dbReference type="EMBL" id="EKX52491.1"/>
    </source>
</evidence>
<dbReference type="PaxDb" id="55529-EKX52491"/>
<reference evidence="3" key="3">
    <citation type="submission" date="2015-06" db="UniProtKB">
        <authorList>
            <consortium name="EnsemblProtists"/>
        </authorList>
    </citation>
    <scope>IDENTIFICATION</scope>
</reference>
<proteinExistence type="predicted"/>
<organism evidence="2">
    <name type="scientific">Guillardia theta (strain CCMP2712)</name>
    <name type="common">Cryptophyte</name>
    <dbReference type="NCBI Taxonomy" id="905079"/>
    <lineage>
        <taxon>Eukaryota</taxon>
        <taxon>Cryptophyceae</taxon>
        <taxon>Pyrenomonadales</taxon>
        <taxon>Geminigeraceae</taxon>
        <taxon>Guillardia</taxon>
    </lineage>
</organism>
<evidence type="ECO:0000313" key="4">
    <source>
        <dbReference type="Proteomes" id="UP000011087"/>
    </source>
</evidence>
<gene>
    <name evidence="2" type="ORF">GUITHDRAFT_133573</name>
</gene>
<dbReference type="KEGG" id="gtt:GUITHDRAFT_133573"/>
<evidence type="ECO:0000313" key="3">
    <source>
        <dbReference type="EnsemblProtists" id="EKX52491"/>
    </source>
</evidence>
<dbReference type="EnsemblProtists" id="EKX52491">
    <property type="protein sequence ID" value="EKX52491"/>
    <property type="gene ID" value="GUITHDRAFT_133573"/>
</dbReference>
<dbReference type="OrthoDB" id="10693347at2759"/>
<reference evidence="2 4" key="1">
    <citation type="journal article" date="2012" name="Nature">
        <title>Algal genomes reveal evolutionary mosaicism and the fate of nucleomorphs.</title>
        <authorList>
            <consortium name="DOE Joint Genome Institute"/>
            <person name="Curtis B.A."/>
            <person name="Tanifuji G."/>
            <person name="Burki F."/>
            <person name="Gruber A."/>
            <person name="Irimia M."/>
            <person name="Maruyama S."/>
            <person name="Arias M.C."/>
            <person name="Ball S.G."/>
            <person name="Gile G.H."/>
            <person name="Hirakawa Y."/>
            <person name="Hopkins J.F."/>
            <person name="Kuo A."/>
            <person name="Rensing S.A."/>
            <person name="Schmutz J."/>
            <person name="Symeonidi A."/>
            <person name="Elias M."/>
            <person name="Eveleigh R.J."/>
            <person name="Herman E.K."/>
            <person name="Klute M.J."/>
            <person name="Nakayama T."/>
            <person name="Obornik M."/>
            <person name="Reyes-Prieto A."/>
            <person name="Armbrust E.V."/>
            <person name="Aves S.J."/>
            <person name="Beiko R.G."/>
            <person name="Coutinho P."/>
            <person name="Dacks J.B."/>
            <person name="Durnford D.G."/>
            <person name="Fast N.M."/>
            <person name="Green B.R."/>
            <person name="Grisdale C.J."/>
            <person name="Hempel F."/>
            <person name="Henrissat B."/>
            <person name="Hoppner M.P."/>
            <person name="Ishida K."/>
            <person name="Kim E."/>
            <person name="Koreny L."/>
            <person name="Kroth P.G."/>
            <person name="Liu Y."/>
            <person name="Malik S.B."/>
            <person name="Maier U.G."/>
            <person name="McRose D."/>
            <person name="Mock T."/>
            <person name="Neilson J.A."/>
            <person name="Onodera N.T."/>
            <person name="Poole A.M."/>
            <person name="Pritham E.J."/>
            <person name="Richards T.A."/>
            <person name="Rocap G."/>
            <person name="Roy S.W."/>
            <person name="Sarai C."/>
            <person name="Schaack S."/>
            <person name="Shirato S."/>
            <person name="Slamovits C.H."/>
            <person name="Spencer D.F."/>
            <person name="Suzuki S."/>
            <person name="Worden A.Z."/>
            <person name="Zauner S."/>
            <person name="Barry K."/>
            <person name="Bell C."/>
            <person name="Bharti A.K."/>
            <person name="Crow J.A."/>
            <person name="Grimwood J."/>
            <person name="Kramer R."/>
            <person name="Lindquist E."/>
            <person name="Lucas S."/>
            <person name="Salamov A."/>
            <person name="McFadden G.I."/>
            <person name="Lane C.E."/>
            <person name="Keeling P.J."/>
            <person name="Gray M.W."/>
            <person name="Grigoriev I.V."/>
            <person name="Archibald J.M."/>
        </authorList>
    </citation>
    <scope>NUCLEOTIDE SEQUENCE</scope>
    <source>
        <strain evidence="2 4">CCMP2712</strain>
    </source>
</reference>
<dbReference type="GeneID" id="17309370"/>